<accession>A0ABR2A8N2</accession>
<proteinExistence type="inferred from homology"/>
<comment type="caution">
    <text evidence="3">The sequence shown here is derived from an EMBL/GenBank/DDBJ whole genome shotgun (WGS) entry which is preliminary data.</text>
</comment>
<dbReference type="Pfam" id="PF00565">
    <property type="entry name" value="SNase"/>
    <property type="match status" value="1"/>
</dbReference>
<dbReference type="InterPro" id="IPR011600">
    <property type="entry name" value="Pept_C14_caspase"/>
</dbReference>
<dbReference type="SMART" id="SM00318">
    <property type="entry name" value="SNc"/>
    <property type="match status" value="1"/>
</dbReference>
<dbReference type="InterPro" id="IPR002071">
    <property type="entry name" value="Thermonucl_AS"/>
</dbReference>
<reference evidence="3 4" key="1">
    <citation type="journal article" date="2024" name="G3 (Bethesda)">
        <title>Genome assembly of Hibiscus sabdariffa L. provides insights into metabolisms of medicinal natural products.</title>
        <authorList>
            <person name="Kim T."/>
        </authorList>
    </citation>
    <scope>NUCLEOTIDE SEQUENCE [LARGE SCALE GENOMIC DNA]</scope>
    <source>
        <strain evidence="3">TK-2024</strain>
        <tissue evidence="3">Old leaves</tissue>
    </source>
</reference>
<dbReference type="PANTHER" id="PTHR48104">
    <property type="entry name" value="METACASPASE-4"/>
    <property type="match status" value="1"/>
</dbReference>
<evidence type="ECO:0000313" key="4">
    <source>
        <dbReference type="Proteomes" id="UP001472677"/>
    </source>
</evidence>
<feature type="domain" description="TNase-like" evidence="2">
    <location>
        <begin position="538"/>
        <end position="705"/>
    </location>
</feature>
<organism evidence="3 4">
    <name type="scientific">Hibiscus sabdariffa</name>
    <name type="common">roselle</name>
    <dbReference type="NCBI Taxonomy" id="183260"/>
    <lineage>
        <taxon>Eukaryota</taxon>
        <taxon>Viridiplantae</taxon>
        <taxon>Streptophyta</taxon>
        <taxon>Embryophyta</taxon>
        <taxon>Tracheophyta</taxon>
        <taxon>Spermatophyta</taxon>
        <taxon>Magnoliopsida</taxon>
        <taxon>eudicotyledons</taxon>
        <taxon>Gunneridae</taxon>
        <taxon>Pentapetalae</taxon>
        <taxon>rosids</taxon>
        <taxon>malvids</taxon>
        <taxon>Malvales</taxon>
        <taxon>Malvaceae</taxon>
        <taxon>Malvoideae</taxon>
        <taxon>Hibiscus</taxon>
    </lineage>
</organism>
<dbReference type="InterPro" id="IPR009080">
    <property type="entry name" value="tRNAsynth_Ia_anticodon-bd"/>
</dbReference>
<dbReference type="InterPro" id="IPR050452">
    <property type="entry name" value="Metacaspase"/>
</dbReference>
<dbReference type="Gene3D" id="2.40.50.90">
    <property type="match status" value="1"/>
</dbReference>
<dbReference type="PROSITE" id="PS01284">
    <property type="entry name" value="TNASE_2"/>
    <property type="match status" value="1"/>
</dbReference>
<dbReference type="SUPFAM" id="SSF47323">
    <property type="entry name" value="Anticodon-binding domain of a subclass of class I aminoacyl-tRNA synthetases"/>
    <property type="match status" value="1"/>
</dbReference>
<evidence type="ECO:0000256" key="1">
    <source>
        <dbReference type="ARBA" id="ARBA00009005"/>
    </source>
</evidence>
<dbReference type="PANTHER" id="PTHR48104:SF7">
    <property type="entry name" value="METACASPASE-9"/>
    <property type="match status" value="1"/>
</dbReference>
<sequence length="722" mass="80287">MSKATRRADLVGCNYPNTQLRLQGCVNDVLSMEELIVNEFGFDQHHVKYLIDEPGTSPEGLPTYANIMAALEEMVHDAVAGDVLFFHFSGHGTTLSSLKPGDSYKEEEAIVPCDLNLITNMDLRCLIQKLKPGTSFTILSDSCHSGGLIDKYKEQTGPTRMKGIPLPVYYKSRGISIGSIMNCLQSVTGALNTGANTLTGVANVANTGSTVTESISSALSGIFNKDVSIKFRPQNEQIPVMKSRSLMEDEGLLLSGCQANETSADLVGSSLTDGRAHGAFTYAVVKVLNQNKGLTNKELVKEVRRFLQDQGIEQHPCLYCSDGNADAPFLDTQNSCDRKKAPTDKHSAGEITRADADETPYAYRKNAKRKHLLLQPACRVLNLQNQEILARKYSIWLRFLYGKCCKPSTTGDSDSVGPPYNTTAPGVSALAHDLFNFEITSQVPEDLGQHVVSSRKAQVKWYAKLLQAWKEAKPPPKTPEEVARLIVETLSKHQKADVEGLLEFYGLPHPPILVKISTGLPEGVEFEMHTLPVDGNTVPDGDGLNVYVDTADPRESSNVPRDVLMAAIRRSKAREKKNYARADELRQKIIEAGYQVINIQHEEILARKYRIRLRGIDAPENAMPYGKEAKQELVKLVNGKCLRVLVYGEDRYGRCVADVYCNGIFVQEVMLKKGLAWHYAAYDQRVELATWEKKARARKVGLWAQSNPEKPWEWRKDKREGR</sequence>
<dbReference type="Gene3D" id="1.20.120.1910">
    <property type="entry name" value="Cysteine-tRNA ligase, C-terminal anti-codon recognition domain"/>
    <property type="match status" value="1"/>
</dbReference>
<dbReference type="InterPro" id="IPR035437">
    <property type="entry name" value="SNase_OB-fold_sf"/>
</dbReference>
<keyword evidence="4" id="KW-1185">Reference proteome</keyword>
<dbReference type="Gene3D" id="3.40.50.12660">
    <property type="match status" value="2"/>
</dbReference>
<protein>
    <recommendedName>
        <fullName evidence="2">TNase-like domain-containing protein</fullName>
    </recommendedName>
</protein>
<evidence type="ECO:0000313" key="3">
    <source>
        <dbReference type="EMBL" id="KAK8489382.1"/>
    </source>
</evidence>
<gene>
    <name evidence="3" type="ORF">V6N12_073024</name>
</gene>
<name>A0ABR2A8N2_9ROSI</name>
<dbReference type="SUPFAM" id="SSF50199">
    <property type="entry name" value="Staphylococcal nuclease"/>
    <property type="match status" value="1"/>
</dbReference>
<dbReference type="Proteomes" id="UP001472677">
    <property type="component" value="Unassembled WGS sequence"/>
</dbReference>
<dbReference type="Pfam" id="PF00656">
    <property type="entry name" value="Peptidase_C14"/>
    <property type="match status" value="1"/>
</dbReference>
<dbReference type="PROSITE" id="PS50830">
    <property type="entry name" value="TNASE_3"/>
    <property type="match status" value="1"/>
</dbReference>
<dbReference type="EMBL" id="JBBPBM010000928">
    <property type="protein sequence ID" value="KAK8489382.1"/>
    <property type="molecule type" value="Genomic_DNA"/>
</dbReference>
<evidence type="ECO:0000259" key="2">
    <source>
        <dbReference type="PROSITE" id="PS50830"/>
    </source>
</evidence>
<comment type="similarity">
    <text evidence="1">Belongs to the peptidase C14B family.</text>
</comment>
<dbReference type="InterPro" id="IPR016071">
    <property type="entry name" value="Staphylococal_nuclease_OB-fold"/>
</dbReference>